<name>A0A4V6IMK3_METTU</name>
<dbReference type="EMBL" id="LR536450">
    <property type="protein sequence ID" value="VFU08824.1"/>
    <property type="molecule type" value="Genomic_DNA"/>
</dbReference>
<reference evidence="1 2" key="1">
    <citation type="submission" date="2019-03" db="EMBL/GenBank/DDBJ databases">
        <authorList>
            <person name="Kox A.R. M."/>
        </authorList>
    </citation>
    <scope>NUCLEOTIDE SEQUENCE [LARGE SCALE GENOMIC DNA]</scope>
    <source>
        <strain evidence="1">MTUNDRAET4 annotated genome</strain>
    </source>
</reference>
<dbReference type="Proteomes" id="UP000294360">
    <property type="component" value="Chromosome"/>
</dbReference>
<proteinExistence type="predicted"/>
<evidence type="ECO:0000313" key="1">
    <source>
        <dbReference type="EMBL" id="VFU08824.1"/>
    </source>
</evidence>
<evidence type="ECO:0000313" key="2">
    <source>
        <dbReference type="Proteomes" id="UP000294360"/>
    </source>
</evidence>
<accession>A0A4V6IMK3</accession>
<dbReference type="AlphaFoldDB" id="A0A4V6IMK3"/>
<sequence>MPHDIELKNCWIDGKIALIAASTRRIDLNGSRIAELSVDGVVPAKRLATYRCERWWR</sequence>
<gene>
    <name evidence="1" type="ORF">MTUNDRAET4_1931</name>
</gene>
<dbReference type="KEGG" id="mtun:MTUNDRAET4_1931"/>
<organism evidence="1 2">
    <name type="scientific">Methylocella tundrae</name>
    <dbReference type="NCBI Taxonomy" id="227605"/>
    <lineage>
        <taxon>Bacteria</taxon>
        <taxon>Pseudomonadati</taxon>
        <taxon>Pseudomonadota</taxon>
        <taxon>Alphaproteobacteria</taxon>
        <taxon>Hyphomicrobiales</taxon>
        <taxon>Beijerinckiaceae</taxon>
        <taxon>Methylocella</taxon>
    </lineage>
</organism>
<protein>
    <submittedName>
        <fullName evidence="1">Uncharacterized protein</fullName>
    </submittedName>
</protein>